<gene>
    <name evidence="8" type="ORF">ASN18_0877</name>
</gene>
<evidence type="ECO:0000259" key="7">
    <source>
        <dbReference type="Pfam" id="PF00155"/>
    </source>
</evidence>
<protein>
    <submittedName>
        <fullName evidence="8">Histidinol-phosphate aminotransferase</fullName>
        <ecNumber evidence="8">2.6.1.9</ecNumber>
    </submittedName>
</protein>
<dbReference type="Gene3D" id="3.90.1150.10">
    <property type="entry name" value="Aspartate Aminotransferase, domain 1"/>
    <property type="match status" value="1"/>
</dbReference>
<dbReference type="Gene3D" id="3.40.640.10">
    <property type="entry name" value="Type I PLP-dependent aspartate aminotransferase-like (Major domain)"/>
    <property type="match status" value="1"/>
</dbReference>
<dbReference type="EC" id="2.6.1.9" evidence="8"/>
<dbReference type="InterPro" id="IPR015424">
    <property type="entry name" value="PyrdxlP-dep_Trfase"/>
</dbReference>
<keyword evidence="4 8" id="KW-0808">Transferase</keyword>
<evidence type="ECO:0000313" key="8">
    <source>
        <dbReference type="EMBL" id="KWT91053.1"/>
    </source>
</evidence>
<dbReference type="Pfam" id="PF00155">
    <property type="entry name" value="Aminotran_1_2"/>
    <property type="match status" value="1"/>
</dbReference>
<feature type="domain" description="Aminotransferase class I/classII large" evidence="7">
    <location>
        <begin position="49"/>
        <end position="343"/>
    </location>
</feature>
<evidence type="ECO:0000256" key="1">
    <source>
        <dbReference type="ARBA" id="ARBA00001933"/>
    </source>
</evidence>
<sequence>MIKPKPLIAEVIRIHEKEPSRYYKVRLDRSERTRPFSDEFISRIRARLDSEWLNTYPEPEPVYEKCAAFLGQPRGRILFNSGSDQSIKSIFETYIEADDTILMHRPGYAMFPVYAKMFGAEAIYQDFDSDLDFDYEGYINRIDSNLRMAVLENPNGFIGVAPPEELLREFVRKCEATGVICVVDEAYFFFHDITAADMIQTHENLIVVRTFSKAMGLAGLRAGYLLSQEENINSLYKVKPMHELNGIALLLIDELLDHTEEIFSFTKETRYCLQYLKDKFAELGIETSKSVANFLAARFGAHFSGEQMSLKLRDKGVLLRRPFREEHLRQWTRIGTAPVEKLDAVLEMSKELLLASH</sequence>
<dbReference type="CDD" id="cd00609">
    <property type="entry name" value="AAT_like"/>
    <property type="match status" value="1"/>
</dbReference>
<dbReference type="InterPro" id="IPR001917">
    <property type="entry name" value="Aminotrans_II_pyridoxalP_BS"/>
</dbReference>
<evidence type="ECO:0000256" key="3">
    <source>
        <dbReference type="ARBA" id="ARBA00022576"/>
    </source>
</evidence>
<name>A0ABR5SL40_9BACT</name>
<comment type="caution">
    <text evidence="8">The sequence shown here is derived from an EMBL/GenBank/DDBJ whole genome shotgun (WGS) entry which is preliminary data.</text>
</comment>
<accession>A0ABR5SL40</accession>
<dbReference type="EMBL" id="LNQR01000032">
    <property type="protein sequence ID" value="KWT91053.1"/>
    <property type="molecule type" value="Genomic_DNA"/>
</dbReference>
<dbReference type="SUPFAM" id="SSF53383">
    <property type="entry name" value="PLP-dependent transferases"/>
    <property type="match status" value="1"/>
</dbReference>
<dbReference type="InterPro" id="IPR015422">
    <property type="entry name" value="PyrdxlP-dep_Trfase_small"/>
</dbReference>
<evidence type="ECO:0000256" key="4">
    <source>
        <dbReference type="ARBA" id="ARBA00022679"/>
    </source>
</evidence>
<dbReference type="PANTHER" id="PTHR43643:SF3">
    <property type="entry name" value="HISTIDINOL-PHOSPHATE AMINOTRANSFERASE"/>
    <property type="match status" value="1"/>
</dbReference>
<evidence type="ECO:0000256" key="2">
    <source>
        <dbReference type="ARBA" id="ARBA00007970"/>
    </source>
</evidence>
<keyword evidence="3 8" id="KW-0032">Aminotransferase</keyword>
<proteinExistence type="inferred from homology"/>
<dbReference type="GO" id="GO:0004400">
    <property type="term" value="F:histidinol-phosphate transaminase activity"/>
    <property type="evidence" value="ECO:0007669"/>
    <property type="project" value="UniProtKB-EC"/>
</dbReference>
<evidence type="ECO:0000256" key="6">
    <source>
        <dbReference type="RuleBase" id="RU003693"/>
    </source>
</evidence>
<keyword evidence="9" id="KW-1185">Reference proteome</keyword>
<keyword evidence="5 6" id="KW-0663">Pyridoxal phosphate</keyword>
<dbReference type="InterPro" id="IPR004839">
    <property type="entry name" value="Aminotransferase_I/II_large"/>
</dbReference>
<dbReference type="InterPro" id="IPR015421">
    <property type="entry name" value="PyrdxlP-dep_Trfase_major"/>
</dbReference>
<organism evidence="8 9">
    <name type="scientific">Candidatus Magnetominusculus xianensis</name>
    <dbReference type="NCBI Taxonomy" id="1748249"/>
    <lineage>
        <taxon>Bacteria</taxon>
        <taxon>Pseudomonadati</taxon>
        <taxon>Nitrospirota</taxon>
        <taxon>Nitrospiria</taxon>
        <taxon>Nitrospirales</taxon>
        <taxon>Nitrospiraceae</taxon>
        <taxon>Candidatus Magnetominusculus</taxon>
    </lineage>
</organism>
<dbReference type="InterPro" id="IPR050106">
    <property type="entry name" value="HistidinolP_aminotransfase"/>
</dbReference>
<reference evidence="8 9" key="1">
    <citation type="submission" date="2015-11" db="EMBL/GenBank/DDBJ databases">
        <authorList>
            <person name="Lin W."/>
        </authorList>
    </citation>
    <scope>NUCLEOTIDE SEQUENCE [LARGE SCALE GENOMIC DNA]</scope>
    <source>
        <strain evidence="8 9">HCH-1</strain>
    </source>
</reference>
<dbReference type="PANTHER" id="PTHR43643">
    <property type="entry name" value="HISTIDINOL-PHOSPHATE AMINOTRANSFERASE 2"/>
    <property type="match status" value="1"/>
</dbReference>
<evidence type="ECO:0000313" key="9">
    <source>
        <dbReference type="Proteomes" id="UP000060487"/>
    </source>
</evidence>
<comment type="similarity">
    <text evidence="2">Belongs to the class-II pyridoxal-phosphate-dependent aminotransferase family. Histidinol-phosphate aminotransferase subfamily.</text>
</comment>
<dbReference type="RefSeq" id="WP_085051423.1">
    <property type="nucleotide sequence ID" value="NZ_LNQR01000032.1"/>
</dbReference>
<dbReference type="PROSITE" id="PS00599">
    <property type="entry name" value="AA_TRANSFER_CLASS_2"/>
    <property type="match status" value="1"/>
</dbReference>
<dbReference type="Proteomes" id="UP000060487">
    <property type="component" value="Unassembled WGS sequence"/>
</dbReference>
<comment type="cofactor">
    <cofactor evidence="1 6">
        <name>pyridoxal 5'-phosphate</name>
        <dbReference type="ChEBI" id="CHEBI:597326"/>
    </cofactor>
</comment>
<evidence type="ECO:0000256" key="5">
    <source>
        <dbReference type="ARBA" id="ARBA00022898"/>
    </source>
</evidence>